<evidence type="ECO:0000256" key="2">
    <source>
        <dbReference type="ARBA" id="ARBA00010621"/>
    </source>
</evidence>
<dbReference type="GO" id="GO:0005886">
    <property type="term" value="C:plasma membrane"/>
    <property type="evidence" value="ECO:0007669"/>
    <property type="project" value="UniProtKB-SubCell"/>
</dbReference>
<proteinExistence type="inferred from homology"/>
<evidence type="ECO:0000256" key="1">
    <source>
        <dbReference type="ARBA" id="ARBA00004651"/>
    </source>
</evidence>
<accession>A0A650CIC3</accession>
<evidence type="ECO:0000313" key="15">
    <source>
        <dbReference type="Proteomes" id="UP000427373"/>
    </source>
</evidence>
<dbReference type="PANTHER" id="PTHR30622">
    <property type="entry name" value="UNDECAPRENYL-DIPHOSPHATASE"/>
    <property type="match status" value="1"/>
</dbReference>
<evidence type="ECO:0000256" key="3">
    <source>
        <dbReference type="ARBA" id="ARBA00012374"/>
    </source>
</evidence>
<comment type="subcellular location">
    <subcellularLocation>
        <location evidence="1 12">Cell membrane</location>
        <topology evidence="1 12">Multi-pass membrane protein</topology>
    </subcellularLocation>
</comment>
<sequence length="264" mass="28814">MNLLDTIIIGIVQGISEWLPISSKTQVLISSHYLLNLPIAIAYSFGLFMEMGSIGSATIYFRKDIMSVFRDRKLLLYLAIITIITGLVGVPLYIISDKLLKNAYDPSIPMIILGIALIVDGLYIRYSRIKIRNFKDLSLKNIILIGIAQGLAALPGVSRSGMTVSTMLFLGIKPDDAFRYSYLAYIPAAVGAVGTTILFSKTNISYVISLIGIGGVLISVISAFIIGMLTIDLLLRFAKRRNIYIIDFTLGGIAIAVSVLTLLL</sequence>
<keyword evidence="8 12" id="KW-1133">Transmembrane helix</keyword>
<dbReference type="NCBIfam" id="NF001398">
    <property type="entry name" value="PRK00281.3-5"/>
    <property type="match status" value="1"/>
</dbReference>
<feature type="transmembrane region" description="Helical" evidence="12">
    <location>
        <begin position="177"/>
        <end position="199"/>
    </location>
</feature>
<feature type="transmembrane region" description="Helical" evidence="12">
    <location>
        <begin position="74"/>
        <end position="95"/>
    </location>
</feature>
<evidence type="ECO:0000256" key="9">
    <source>
        <dbReference type="ARBA" id="ARBA00023136"/>
    </source>
</evidence>
<keyword evidence="9 12" id="KW-0472">Membrane</keyword>
<evidence type="ECO:0000256" key="4">
    <source>
        <dbReference type="ARBA" id="ARBA00021581"/>
    </source>
</evidence>
<dbReference type="PANTHER" id="PTHR30622:SF2">
    <property type="entry name" value="UNDECAPRENYL-DIPHOSPHATASE"/>
    <property type="match status" value="1"/>
</dbReference>
<feature type="transmembrane region" description="Helical" evidence="12">
    <location>
        <begin position="107"/>
        <end position="126"/>
    </location>
</feature>
<keyword evidence="6 12" id="KW-0812">Transmembrane</keyword>
<reference evidence="14 15" key="1">
    <citation type="submission" date="2019-10" db="EMBL/GenBank/DDBJ databases">
        <title>Genome Sequences from Six Type Strain Members of the Archaeal Family Sulfolobaceae: Acidianus ambivalens, Acidianus infernus, Metallosphaera prunae, Stygiolobus azoricus, Sulfolobus metallicus, and Sulfurisphaera ohwakuensis.</title>
        <authorList>
            <person name="Counts J.A."/>
            <person name="Kelly R.M."/>
        </authorList>
    </citation>
    <scope>NUCLEOTIDE SEQUENCE [LARGE SCALE GENOMIC DNA]</scope>
    <source>
        <strain evidence="14 15">TA-1</strain>
    </source>
</reference>
<feature type="transmembrane region" description="Helical" evidence="12">
    <location>
        <begin position="206"/>
        <end position="231"/>
    </location>
</feature>
<evidence type="ECO:0000256" key="6">
    <source>
        <dbReference type="ARBA" id="ARBA00022692"/>
    </source>
</evidence>
<evidence type="ECO:0000313" key="13">
    <source>
        <dbReference type="EMBL" id="MBB5253799.1"/>
    </source>
</evidence>
<dbReference type="KEGG" id="soh:D1869_10250"/>
<evidence type="ECO:0000256" key="10">
    <source>
        <dbReference type="ARBA" id="ARBA00032707"/>
    </source>
</evidence>
<evidence type="ECO:0000256" key="11">
    <source>
        <dbReference type="ARBA" id="ARBA00047594"/>
    </source>
</evidence>
<dbReference type="HAMAP" id="MF_01006">
    <property type="entry name" value="Undec_diphosphatase"/>
    <property type="match status" value="1"/>
</dbReference>
<feature type="transmembrane region" description="Helical" evidence="12">
    <location>
        <begin position="138"/>
        <end position="157"/>
    </location>
</feature>
<comment type="function">
    <text evidence="12">Catalyzes the dephosphorylation of undecaprenyl diphosphate (UPP).</text>
</comment>
<evidence type="ECO:0000256" key="5">
    <source>
        <dbReference type="ARBA" id="ARBA00022475"/>
    </source>
</evidence>
<dbReference type="OrthoDB" id="65864at2157"/>
<comment type="similarity">
    <text evidence="2 12">Belongs to the UppP family.</text>
</comment>
<evidence type="ECO:0000256" key="12">
    <source>
        <dbReference type="HAMAP-Rule" id="MF_01006"/>
    </source>
</evidence>
<dbReference type="AlphaFoldDB" id="A0A650CIC3"/>
<evidence type="ECO:0000256" key="8">
    <source>
        <dbReference type="ARBA" id="ARBA00022989"/>
    </source>
</evidence>
<dbReference type="EMBL" id="CP045484">
    <property type="protein sequence ID" value="QGR17526.1"/>
    <property type="molecule type" value="Genomic_DNA"/>
</dbReference>
<dbReference type="Proteomes" id="UP000582213">
    <property type="component" value="Unassembled WGS sequence"/>
</dbReference>
<dbReference type="EMBL" id="JACHFY010000007">
    <property type="protein sequence ID" value="MBB5253799.1"/>
    <property type="molecule type" value="Genomic_DNA"/>
</dbReference>
<evidence type="ECO:0000313" key="14">
    <source>
        <dbReference type="EMBL" id="QGR17526.1"/>
    </source>
</evidence>
<dbReference type="InterPro" id="IPR003824">
    <property type="entry name" value="UppP"/>
</dbReference>
<dbReference type="GO" id="GO:0050380">
    <property type="term" value="F:undecaprenyl-diphosphatase activity"/>
    <property type="evidence" value="ECO:0007669"/>
    <property type="project" value="UniProtKB-UniRule"/>
</dbReference>
<protein>
    <recommendedName>
        <fullName evidence="4 12">Undecaprenyl-diphosphatase</fullName>
        <ecNumber evidence="3 12">3.6.1.27</ecNumber>
    </recommendedName>
    <alternativeName>
        <fullName evidence="10 12">Undecaprenyl pyrophosphate phosphatase</fullName>
    </alternativeName>
</protein>
<dbReference type="Proteomes" id="UP000427373">
    <property type="component" value="Chromosome"/>
</dbReference>
<evidence type="ECO:0000313" key="16">
    <source>
        <dbReference type="Proteomes" id="UP000582213"/>
    </source>
</evidence>
<reference evidence="13 16" key="2">
    <citation type="submission" date="2020-08" db="EMBL/GenBank/DDBJ databases">
        <title>Genomic Encyclopedia of Type Strains, Phase IV (KMG-IV): sequencing the most valuable type-strain genomes for metagenomic binning, comparative biology and taxonomic classification.</title>
        <authorList>
            <person name="Goeker M."/>
        </authorList>
    </citation>
    <scope>NUCLEOTIDE SEQUENCE [LARGE SCALE GENOMIC DNA]</scope>
    <source>
        <strain evidence="13 16">DSM 12421</strain>
    </source>
</reference>
<name>A0A650CIC3_SULOH</name>
<keyword evidence="5 12" id="KW-1003">Cell membrane</keyword>
<keyword evidence="7 12" id="KW-0378">Hydrolase</keyword>
<feature type="transmembrane region" description="Helical" evidence="12">
    <location>
        <begin position="243"/>
        <end position="263"/>
    </location>
</feature>
<dbReference type="RefSeq" id="WP_156015011.1">
    <property type="nucleotide sequence ID" value="NZ_CP045484.1"/>
</dbReference>
<dbReference type="EC" id="3.6.1.27" evidence="3 12"/>
<gene>
    <name evidence="12" type="primary">uppP</name>
    <name evidence="14" type="ORF">D1869_10250</name>
    <name evidence="13" type="ORF">HNQ62_001570</name>
</gene>
<feature type="transmembrane region" description="Helical" evidence="12">
    <location>
        <begin position="40"/>
        <end position="62"/>
    </location>
</feature>
<keyword evidence="15" id="KW-1185">Reference proteome</keyword>
<comment type="catalytic activity">
    <reaction evidence="11 12">
        <text>di-trans,octa-cis-undecaprenyl diphosphate + H2O = di-trans,octa-cis-undecaprenyl phosphate + phosphate + H(+)</text>
        <dbReference type="Rhea" id="RHEA:28094"/>
        <dbReference type="ChEBI" id="CHEBI:15377"/>
        <dbReference type="ChEBI" id="CHEBI:15378"/>
        <dbReference type="ChEBI" id="CHEBI:43474"/>
        <dbReference type="ChEBI" id="CHEBI:58405"/>
        <dbReference type="ChEBI" id="CHEBI:60392"/>
        <dbReference type="EC" id="3.6.1.27"/>
    </reaction>
</comment>
<organism evidence="14 15">
    <name type="scientific">Sulfurisphaera ohwakuensis</name>
    <dbReference type="NCBI Taxonomy" id="69656"/>
    <lineage>
        <taxon>Archaea</taxon>
        <taxon>Thermoproteota</taxon>
        <taxon>Thermoprotei</taxon>
        <taxon>Sulfolobales</taxon>
        <taxon>Sulfolobaceae</taxon>
        <taxon>Sulfurisphaera</taxon>
    </lineage>
</organism>
<dbReference type="GeneID" id="42801627"/>
<dbReference type="Pfam" id="PF02673">
    <property type="entry name" value="BacA"/>
    <property type="match status" value="1"/>
</dbReference>
<evidence type="ECO:0000256" key="7">
    <source>
        <dbReference type="ARBA" id="ARBA00022801"/>
    </source>
</evidence>